<sequence length="112" mass="12472">MPGQRRSPQARDRSIGAQLRAMRVERARISLERAAELAGWSLATLSRTENGKRHITSEDVASLLTVYKIPVAEREVLIEAAKTTGLAGWWSRPCPASKPTWARWPPTSPPRT</sequence>
<dbReference type="Gene3D" id="1.10.260.40">
    <property type="entry name" value="lambda repressor-like DNA-binding domains"/>
    <property type="match status" value="1"/>
</dbReference>
<keyword evidence="3" id="KW-1185">Reference proteome</keyword>
<dbReference type="Pfam" id="PF13560">
    <property type="entry name" value="HTH_31"/>
    <property type="match status" value="1"/>
</dbReference>
<proteinExistence type="predicted"/>
<organism evidence="2 3">
    <name type="scientific">Actinokineospora soli</name>
    <dbReference type="NCBI Taxonomy" id="1048753"/>
    <lineage>
        <taxon>Bacteria</taxon>
        <taxon>Bacillati</taxon>
        <taxon>Actinomycetota</taxon>
        <taxon>Actinomycetes</taxon>
        <taxon>Pseudonocardiales</taxon>
        <taxon>Pseudonocardiaceae</taxon>
        <taxon>Actinokineospora</taxon>
    </lineage>
</organism>
<evidence type="ECO:0000313" key="3">
    <source>
        <dbReference type="Proteomes" id="UP001596512"/>
    </source>
</evidence>
<evidence type="ECO:0000259" key="1">
    <source>
        <dbReference type="PROSITE" id="PS50943"/>
    </source>
</evidence>
<dbReference type="InterPro" id="IPR010982">
    <property type="entry name" value="Lambda_DNA-bd_dom_sf"/>
</dbReference>
<comment type="caution">
    <text evidence="2">The sequence shown here is derived from an EMBL/GenBank/DDBJ whole genome shotgun (WGS) entry which is preliminary data.</text>
</comment>
<accession>A0ABW2TIH3</accession>
<dbReference type="PROSITE" id="PS50943">
    <property type="entry name" value="HTH_CROC1"/>
    <property type="match status" value="1"/>
</dbReference>
<gene>
    <name evidence="2" type="ORF">ACFQV2_07450</name>
</gene>
<evidence type="ECO:0000313" key="2">
    <source>
        <dbReference type="EMBL" id="MFC7613464.1"/>
    </source>
</evidence>
<dbReference type="Proteomes" id="UP001596512">
    <property type="component" value="Unassembled WGS sequence"/>
</dbReference>
<dbReference type="SUPFAM" id="SSF47413">
    <property type="entry name" value="lambda repressor-like DNA-binding domains"/>
    <property type="match status" value="1"/>
</dbReference>
<dbReference type="InterPro" id="IPR001387">
    <property type="entry name" value="Cro/C1-type_HTH"/>
</dbReference>
<dbReference type="EMBL" id="JBHTEY010000004">
    <property type="protein sequence ID" value="MFC7613464.1"/>
    <property type="molecule type" value="Genomic_DNA"/>
</dbReference>
<dbReference type="CDD" id="cd00093">
    <property type="entry name" value="HTH_XRE"/>
    <property type="match status" value="1"/>
</dbReference>
<dbReference type="SMART" id="SM00530">
    <property type="entry name" value="HTH_XRE"/>
    <property type="match status" value="1"/>
</dbReference>
<feature type="domain" description="HTH cro/C1-type" evidence="1">
    <location>
        <begin position="19"/>
        <end position="74"/>
    </location>
</feature>
<protein>
    <submittedName>
        <fullName evidence="2">Helix-turn-helix domain-containing protein</fullName>
    </submittedName>
</protein>
<name>A0ABW2TIH3_9PSEU</name>
<reference evidence="3" key="1">
    <citation type="journal article" date="2019" name="Int. J. Syst. Evol. Microbiol.">
        <title>The Global Catalogue of Microorganisms (GCM) 10K type strain sequencing project: providing services to taxonomists for standard genome sequencing and annotation.</title>
        <authorList>
            <consortium name="The Broad Institute Genomics Platform"/>
            <consortium name="The Broad Institute Genome Sequencing Center for Infectious Disease"/>
            <person name="Wu L."/>
            <person name="Ma J."/>
        </authorList>
    </citation>
    <scope>NUCLEOTIDE SEQUENCE [LARGE SCALE GENOMIC DNA]</scope>
    <source>
        <strain evidence="3">JCM 17695</strain>
    </source>
</reference>